<dbReference type="Pfam" id="PF05016">
    <property type="entry name" value="ParE_toxin"/>
    <property type="match status" value="1"/>
</dbReference>
<dbReference type="Gene3D" id="3.30.2310.20">
    <property type="entry name" value="RelE-like"/>
    <property type="match status" value="1"/>
</dbReference>
<dbReference type="InterPro" id="IPR051803">
    <property type="entry name" value="TA_system_RelE-like_toxin"/>
</dbReference>
<evidence type="ECO:0000313" key="3">
    <source>
        <dbReference type="EMBL" id="MXN44319.1"/>
    </source>
</evidence>
<dbReference type="PANTHER" id="PTHR33755">
    <property type="entry name" value="TOXIN PARE1-RELATED"/>
    <property type="match status" value="1"/>
</dbReference>
<dbReference type="OrthoDB" id="8369899at2"/>
<evidence type="ECO:0000313" key="4">
    <source>
        <dbReference type="Proteomes" id="UP000435802"/>
    </source>
</evidence>
<dbReference type="RefSeq" id="WP_160857271.1">
    <property type="nucleotide sequence ID" value="NZ_WUMK01000001.1"/>
</dbReference>
<dbReference type="EMBL" id="WUMK01000001">
    <property type="protein sequence ID" value="MXN44319.1"/>
    <property type="molecule type" value="Genomic_DNA"/>
</dbReference>
<gene>
    <name evidence="3" type="ORF">GR138_03895</name>
</gene>
<protein>
    <submittedName>
        <fullName evidence="3">Type II toxin-antitoxin system RelE/ParE family toxin</fullName>
    </submittedName>
</protein>
<sequence length="99" mass="11365">MLEVVRLPRAEEDLIQIWRYIAEDSEAAADRLLDRVSDVTRKLAAHPEAGRSRPELAMGLRSFIIGNYILFYVSDSSQLVVVRVLSRYLDIDEGDFRPE</sequence>
<comment type="similarity">
    <text evidence="1">Belongs to the RelE toxin family.</text>
</comment>
<evidence type="ECO:0000256" key="1">
    <source>
        <dbReference type="ARBA" id="ARBA00006226"/>
    </source>
</evidence>
<evidence type="ECO:0000256" key="2">
    <source>
        <dbReference type="ARBA" id="ARBA00022649"/>
    </source>
</evidence>
<comment type="caution">
    <text evidence="3">The sequence shown here is derived from an EMBL/GenBank/DDBJ whole genome shotgun (WGS) entry which is preliminary data.</text>
</comment>
<dbReference type="InterPro" id="IPR007712">
    <property type="entry name" value="RelE/ParE_toxin"/>
</dbReference>
<dbReference type="InterPro" id="IPR035093">
    <property type="entry name" value="RelE/ParE_toxin_dom_sf"/>
</dbReference>
<accession>A0A6N8S5L5</accession>
<organism evidence="3 4">
    <name type="scientific">Shinella kummerowiae</name>
    <dbReference type="NCBI Taxonomy" id="417745"/>
    <lineage>
        <taxon>Bacteria</taxon>
        <taxon>Pseudomonadati</taxon>
        <taxon>Pseudomonadota</taxon>
        <taxon>Alphaproteobacteria</taxon>
        <taxon>Hyphomicrobiales</taxon>
        <taxon>Rhizobiaceae</taxon>
        <taxon>Shinella</taxon>
    </lineage>
</organism>
<reference evidence="3 4" key="1">
    <citation type="submission" date="2019-12" db="EMBL/GenBank/DDBJ databases">
        <title>Shinella kummerowiae sp. nov., a symbiotic bacterium isolated from root nodules of the herbal legume Kummerowia stipulacea.</title>
        <authorList>
            <person name="Gao J."/>
        </authorList>
    </citation>
    <scope>NUCLEOTIDE SEQUENCE [LARGE SCALE GENOMIC DNA]</scope>
    <source>
        <strain evidence="3 4">CCBAU 25048</strain>
    </source>
</reference>
<keyword evidence="4" id="KW-1185">Reference proteome</keyword>
<proteinExistence type="inferred from homology"/>
<dbReference type="AlphaFoldDB" id="A0A6N8S5L5"/>
<keyword evidence="2" id="KW-1277">Toxin-antitoxin system</keyword>
<name>A0A6N8S5L5_9HYPH</name>
<dbReference type="Proteomes" id="UP000435802">
    <property type="component" value="Unassembled WGS sequence"/>
</dbReference>